<dbReference type="PANTHER" id="PTHR38459">
    <property type="entry name" value="PROPHAGE BACTOPRENOL-LINKED GLUCOSE TRANSLOCASE HOMOLOG"/>
    <property type="match status" value="1"/>
</dbReference>
<keyword evidence="5 6" id="KW-0472">Membrane</keyword>
<feature type="transmembrane region" description="Helical" evidence="6">
    <location>
        <begin position="46"/>
        <end position="65"/>
    </location>
</feature>
<accession>A0ABV2YII0</accession>
<feature type="transmembrane region" description="Helical" evidence="6">
    <location>
        <begin position="142"/>
        <end position="160"/>
    </location>
</feature>
<evidence type="ECO:0000259" key="7">
    <source>
        <dbReference type="Pfam" id="PF04138"/>
    </source>
</evidence>
<comment type="caution">
    <text evidence="8">The sequence shown here is derived from an EMBL/GenBank/DDBJ whole genome shotgun (WGS) entry which is preliminary data.</text>
</comment>
<evidence type="ECO:0000256" key="2">
    <source>
        <dbReference type="ARBA" id="ARBA00009399"/>
    </source>
</evidence>
<evidence type="ECO:0000256" key="3">
    <source>
        <dbReference type="ARBA" id="ARBA00022692"/>
    </source>
</evidence>
<comment type="similarity">
    <text evidence="2">Belongs to the GtrA family.</text>
</comment>
<feature type="transmembrane region" description="Helical" evidence="6">
    <location>
        <begin position="12"/>
        <end position="34"/>
    </location>
</feature>
<gene>
    <name evidence="8" type="ORF">AB0E65_15120</name>
</gene>
<evidence type="ECO:0000256" key="5">
    <source>
        <dbReference type="ARBA" id="ARBA00023136"/>
    </source>
</evidence>
<evidence type="ECO:0000313" key="8">
    <source>
        <dbReference type="EMBL" id="MEU3555529.1"/>
    </source>
</evidence>
<comment type="subcellular location">
    <subcellularLocation>
        <location evidence="1">Membrane</location>
        <topology evidence="1">Multi-pass membrane protein</topology>
    </subcellularLocation>
</comment>
<feature type="domain" description="GtrA/DPMS transmembrane" evidence="7">
    <location>
        <begin position="103"/>
        <end position="166"/>
    </location>
</feature>
<keyword evidence="4 6" id="KW-1133">Transmembrane helix</keyword>
<reference evidence="8 9" key="1">
    <citation type="submission" date="2024-06" db="EMBL/GenBank/DDBJ databases">
        <title>The Natural Products Discovery Center: Release of the First 8490 Sequenced Strains for Exploring Actinobacteria Biosynthetic Diversity.</title>
        <authorList>
            <person name="Kalkreuter E."/>
            <person name="Kautsar S.A."/>
            <person name="Yang D."/>
            <person name="Bader C.D."/>
            <person name="Teijaro C.N."/>
            <person name="Fluegel L."/>
            <person name="Davis C.M."/>
            <person name="Simpson J.R."/>
            <person name="Lauterbach L."/>
            <person name="Steele A.D."/>
            <person name="Gui C."/>
            <person name="Meng S."/>
            <person name="Li G."/>
            <person name="Viehrig K."/>
            <person name="Ye F."/>
            <person name="Su P."/>
            <person name="Kiefer A.F."/>
            <person name="Nichols A."/>
            <person name="Cepeda A.J."/>
            <person name="Yan W."/>
            <person name="Fan B."/>
            <person name="Jiang Y."/>
            <person name="Adhikari A."/>
            <person name="Zheng C.-J."/>
            <person name="Schuster L."/>
            <person name="Cowan T.M."/>
            <person name="Smanski M.J."/>
            <person name="Chevrette M.G."/>
            <person name="De Carvalho L.P.S."/>
            <person name="Shen B."/>
        </authorList>
    </citation>
    <scope>NUCLEOTIDE SEQUENCE [LARGE SCALE GENOMIC DNA]</scope>
    <source>
        <strain evidence="8 9">NPDC038104</strain>
    </source>
</reference>
<dbReference type="InterPro" id="IPR007267">
    <property type="entry name" value="GtrA_DPMS_TM"/>
</dbReference>
<evidence type="ECO:0000256" key="4">
    <source>
        <dbReference type="ARBA" id="ARBA00022989"/>
    </source>
</evidence>
<keyword evidence="9" id="KW-1185">Reference proteome</keyword>
<dbReference type="InterPro" id="IPR051401">
    <property type="entry name" value="GtrA_CellWall_Glycosyl"/>
</dbReference>
<dbReference type="EMBL" id="JBEZUR010000020">
    <property type="protein sequence ID" value="MEU3555529.1"/>
    <property type="molecule type" value="Genomic_DNA"/>
</dbReference>
<proteinExistence type="inferred from homology"/>
<evidence type="ECO:0000256" key="1">
    <source>
        <dbReference type="ARBA" id="ARBA00004141"/>
    </source>
</evidence>
<feature type="domain" description="GtrA/DPMS transmembrane" evidence="7">
    <location>
        <begin position="15"/>
        <end position="72"/>
    </location>
</feature>
<organism evidence="8 9">
    <name type="scientific">Streptomyces fragilis</name>
    <dbReference type="NCBI Taxonomy" id="67301"/>
    <lineage>
        <taxon>Bacteria</taxon>
        <taxon>Bacillati</taxon>
        <taxon>Actinomycetota</taxon>
        <taxon>Actinomycetes</taxon>
        <taxon>Kitasatosporales</taxon>
        <taxon>Streptomycetaceae</taxon>
        <taxon>Streptomyces</taxon>
    </lineage>
</organism>
<keyword evidence="3 6" id="KW-0812">Transmembrane</keyword>
<evidence type="ECO:0000313" key="9">
    <source>
        <dbReference type="Proteomes" id="UP001550850"/>
    </source>
</evidence>
<name>A0ABV2YII0_9ACTN</name>
<dbReference type="Proteomes" id="UP001550850">
    <property type="component" value="Unassembled WGS sequence"/>
</dbReference>
<dbReference type="PANTHER" id="PTHR38459:SF6">
    <property type="entry name" value="ARABINOGALACTAN BIOSYNTHESIS RECRUITING PROTEIN RV3789"/>
    <property type="match status" value="1"/>
</dbReference>
<dbReference type="Pfam" id="PF04138">
    <property type="entry name" value="GtrA_DPMS_TM"/>
    <property type="match status" value="2"/>
</dbReference>
<protein>
    <submittedName>
        <fullName evidence="8">GtrA family protein</fullName>
    </submittedName>
</protein>
<feature type="transmembrane region" description="Helical" evidence="6">
    <location>
        <begin position="108"/>
        <end position="130"/>
    </location>
</feature>
<sequence length="189" mass="18446">MVTAPGVTRRELAGFAAAGLAAYLVDLAVFTALLGPGGLPPLPAKGLAFLAACAVAFTGNAVGTYGGRGRATATAPAPAPGSASASAAASAPASASARPGPGERLRQAAVFTVVNAAGAAVQLGCLAVSHYGLGHTSHRADLIAGAGVGMLLGTVVRFWGTRTLVFRDRPEEAGAVGDGNRNGVVGWTG</sequence>
<evidence type="ECO:0000256" key="6">
    <source>
        <dbReference type="SAM" id="Phobius"/>
    </source>
</evidence>